<feature type="compositionally biased region" description="Polar residues" evidence="1">
    <location>
        <begin position="356"/>
        <end position="371"/>
    </location>
</feature>
<dbReference type="PROSITE" id="PS51232">
    <property type="entry name" value="GBD_FH3"/>
    <property type="match status" value="1"/>
</dbReference>
<feature type="region of interest" description="Disordered" evidence="1">
    <location>
        <begin position="888"/>
        <end position="911"/>
    </location>
</feature>
<dbReference type="OMA" id="TIMAFIN"/>
<dbReference type="GO" id="GO:0031267">
    <property type="term" value="F:small GTPase binding"/>
    <property type="evidence" value="ECO:0007669"/>
    <property type="project" value="InterPro"/>
</dbReference>
<feature type="compositionally biased region" description="Polar residues" evidence="1">
    <location>
        <begin position="1182"/>
        <end position="1195"/>
    </location>
</feature>
<evidence type="ECO:0000256" key="1">
    <source>
        <dbReference type="SAM" id="MobiDB-lite"/>
    </source>
</evidence>
<feature type="compositionally biased region" description="Basic residues" evidence="1">
    <location>
        <begin position="1379"/>
        <end position="1395"/>
    </location>
</feature>
<feature type="compositionally biased region" description="Pro residues" evidence="1">
    <location>
        <begin position="422"/>
        <end position="457"/>
    </location>
</feature>
<feature type="region of interest" description="Disordered" evidence="1">
    <location>
        <begin position="350"/>
        <end position="508"/>
    </location>
</feature>
<dbReference type="SMART" id="SM01139">
    <property type="entry name" value="Drf_FH3"/>
    <property type="match status" value="1"/>
</dbReference>
<dbReference type="GO" id="GO:0003779">
    <property type="term" value="F:actin binding"/>
    <property type="evidence" value="ECO:0007669"/>
    <property type="project" value="InterPro"/>
</dbReference>
<feature type="region of interest" description="Disordered" evidence="1">
    <location>
        <begin position="1442"/>
        <end position="1463"/>
    </location>
</feature>
<dbReference type="PANTHER" id="PTHR46345">
    <property type="entry name" value="INVERTED FORMIN-2"/>
    <property type="match status" value="1"/>
</dbReference>
<dbReference type="InterPro" id="IPR003124">
    <property type="entry name" value="WH2_dom"/>
</dbReference>
<keyword evidence="6" id="KW-1185">Reference proteome</keyword>
<feature type="domain" description="WH2" evidence="2">
    <location>
        <begin position="930"/>
        <end position="945"/>
    </location>
</feature>
<dbReference type="InterPro" id="IPR010472">
    <property type="entry name" value="FH3_dom"/>
</dbReference>
<feature type="domain" description="GBD/FH3" evidence="3">
    <location>
        <begin position="1"/>
        <end position="331"/>
    </location>
</feature>
<dbReference type="InterPro" id="IPR014768">
    <property type="entry name" value="GBD/FH3_dom"/>
</dbReference>
<dbReference type="InterPro" id="IPR011989">
    <property type="entry name" value="ARM-like"/>
</dbReference>
<dbReference type="PANTHER" id="PTHR46345:SF5">
    <property type="entry name" value="INVERTED FORMIN-2"/>
    <property type="match status" value="1"/>
</dbReference>
<reference evidence="5" key="1">
    <citation type="submission" date="2025-08" db="UniProtKB">
        <authorList>
            <consortium name="Ensembl"/>
        </authorList>
    </citation>
    <scope>IDENTIFICATION</scope>
</reference>
<feature type="region of interest" description="Disordered" evidence="1">
    <location>
        <begin position="1139"/>
        <end position="1195"/>
    </location>
</feature>
<dbReference type="InterPro" id="IPR015425">
    <property type="entry name" value="FH2_Formin"/>
</dbReference>
<dbReference type="InterPro" id="IPR016024">
    <property type="entry name" value="ARM-type_fold"/>
</dbReference>
<dbReference type="Proteomes" id="UP000694545">
    <property type="component" value="Unplaced"/>
</dbReference>
<dbReference type="Gene3D" id="1.25.10.10">
    <property type="entry name" value="Leucine-rich Repeat Variant"/>
    <property type="match status" value="1"/>
</dbReference>
<organism evidence="5 6">
    <name type="scientific">Varanus komodoensis</name>
    <name type="common">Komodo dragon</name>
    <dbReference type="NCBI Taxonomy" id="61221"/>
    <lineage>
        <taxon>Eukaryota</taxon>
        <taxon>Metazoa</taxon>
        <taxon>Chordata</taxon>
        <taxon>Craniata</taxon>
        <taxon>Vertebrata</taxon>
        <taxon>Euteleostomi</taxon>
        <taxon>Lepidosauria</taxon>
        <taxon>Squamata</taxon>
        <taxon>Bifurcata</taxon>
        <taxon>Unidentata</taxon>
        <taxon>Episquamata</taxon>
        <taxon>Toxicofera</taxon>
        <taxon>Anguimorpha</taxon>
        <taxon>Paleoanguimorpha</taxon>
        <taxon>Varanoidea</taxon>
        <taxon>Varanidae</taxon>
        <taxon>Varanus</taxon>
    </lineage>
</organism>
<dbReference type="SUPFAM" id="SSF101447">
    <property type="entry name" value="Formin homology 2 domain (FH2 domain)"/>
    <property type="match status" value="1"/>
</dbReference>
<feature type="region of interest" description="Disordered" evidence="1">
    <location>
        <begin position="1260"/>
        <end position="1280"/>
    </location>
</feature>
<evidence type="ECO:0000313" key="5">
    <source>
        <dbReference type="Ensembl" id="ENSVKKP00000008068.1"/>
    </source>
</evidence>
<feature type="region of interest" description="Disordered" evidence="1">
    <location>
        <begin position="944"/>
        <end position="981"/>
    </location>
</feature>
<dbReference type="Pfam" id="PF06367">
    <property type="entry name" value="Drf_FH3"/>
    <property type="match status" value="1"/>
</dbReference>
<evidence type="ECO:0000313" key="6">
    <source>
        <dbReference type="Proteomes" id="UP000694545"/>
    </source>
</evidence>
<dbReference type="SMART" id="SM01140">
    <property type="entry name" value="Drf_GBD"/>
    <property type="match status" value="1"/>
</dbReference>
<feature type="region of interest" description="Disordered" evidence="1">
    <location>
        <begin position="1095"/>
        <end position="1123"/>
    </location>
</feature>
<dbReference type="CDD" id="cd22061">
    <property type="entry name" value="WH2_INF2"/>
    <property type="match status" value="1"/>
</dbReference>
<sequence length="1463" mass="159731">MSLKKEGAHKKWAALKEKLGPQDSDQTEANLENAEPELCIRLLQIPSVVNYSGLKKRLESSDDGWMVQFLELCGLDLLLEALDRLSGRGVSRISDALLQLTCINCVRAVMNSQKGIEYIVSNEGYVRKLSQALDTSNVMVKKQVFELLAALCIYSAEGHALALDALDHFKSVKNQQYRFSVIMNELSATDNVPYMITLLSAINAVILGTEELRARTQLRNEFIGLQLLDLLTKLRDIEDADLFIQCETFEEAKSEDDEELLKICDGIDMSNHHEVFSCLFNKVSRFPVSVQLLSILQSLLHLEPSHRSSLLLWESLEILVNRAILLASDIQGNSVEEVMERLLSIKKCPKRRNSNSRRASGQVTESTQTSEDVGEVPSTRAPPATPCSNPPRASEPPNVAEDITPAQGLPCSASPGQTATPPAVPPPPPPPPPPPLPGAPLPPLPPPLPGMAPPQGPAQPGMGGIPPPPPLPGVPAAPHAPPLPGMEGIPPPPPLPGMPPPPPPLPGMTGIPAPPPLKLSNIMLSDAARQNALYFSEGHSMWASVTSNSEETIEPDYTSIEQLFCFPQTKPKSKEVAPVKTEPKEITFLDSKKSLNLNIFLKQFKCPNQEVVDMIQNDDRTKFDVEVLKQLLKLLPEKHEIENLKSFKEDKEKLSNADQFYLLLLGVPSYQLRIECMLVCEETTVLLEMLQPKAETVRRACEDLLTSQRLPVFCQLILKVGNFLNYGSHTGDADGFKIGTLLKLTETKANQTRITLLHHILEEVEKNHTDLLQLPKDLECVSKAAGINLDVIRSESSSNVKKLRELEKKLSSSTEEVKAQYGTAIQESLNANQKLEDEFDIIEMKKAELANYLCEDPNKLSLEDIFSTMKTFRDLFIKALKENKDRKEQVAKAEKRKKQLEEEEAKRQKGENGKIIKKGAVKQEEVCVIDALLADIRKGFQLRKTNRNKTDSDTPAKISPSQPQKGKEAGKKRNPESAGKNQPLLFSMQKEFLAGFEQNLARSAVMPLVARVVGPCPPSCFISSLTFDDTNTQLQGIMSEELRFCPLIASGGRAGGVSQMLSGSIKPTSLCLSAFGHSQNKRDPSGVDVRAFSQVSGQSVPVAKDTKKEEDGAATPNHLQGPSGKALLEAAVMEDKHKVVADSPASEGSLGHVGNSGSSPTRPSTQRNSLNSFALEGGAEPQNGTSLQEKTGASSTQNIDFNDLALPQSSTSFGKFVSRNSEAKLQERTGMEDCSDSTAAVDYNDLVLSSSFVKFASGDSGHSSISMSQAGPVGSGDTTGRTVCSPSTFQSEDQGGNLIRIDSGIEEMPGNTPGLLKPEVTVPQIVVPPEAAKESKTLSVDSLLETSQERSFSEEPVTDSSCSAAVPLEQAEKDGQRGSSKRRKKKRHSKSHSGRPRWLQLVLVRSEPKCPPKHNLEVLHRGFEQAQTPLMLLLVAKSSPTHRDPMDNIPPGLPVLHHPPEST</sequence>
<dbReference type="SUPFAM" id="SSF48371">
    <property type="entry name" value="ARM repeat"/>
    <property type="match status" value="1"/>
</dbReference>
<dbReference type="Pfam" id="PF02181">
    <property type="entry name" value="FH2"/>
    <property type="match status" value="1"/>
</dbReference>
<feature type="region of interest" description="Disordered" evidence="1">
    <location>
        <begin position="1333"/>
        <end position="1398"/>
    </location>
</feature>
<feature type="domain" description="FH2" evidence="4">
    <location>
        <begin position="514"/>
        <end position="902"/>
    </location>
</feature>
<dbReference type="SMART" id="SM00498">
    <property type="entry name" value="FH2"/>
    <property type="match status" value="1"/>
</dbReference>
<dbReference type="Ensembl" id="ENSVKKT00000008281.1">
    <property type="protein sequence ID" value="ENSVKKP00000008068.1"/>
    <property type="gene ID" value="ENSVKKG00000005755.1"/>
</dbReference>
<feature type="compositionally biased region" description="Polar residues" evidence="1">
    <location>
        <begin position="1155"/>
        <end position="1172"/>
    </location>
</feature>
<accession>A0A8D2J6Z9</accession>
<reference evidence="5" key="2">
    <citation type="submission" date="2025-09" db="UniProtKB">
        <authorList>
            <consortium name="Ensembl"/>
        </authorList>
    </citation>
    <scope>IDENTIFICATION</scope>
</reference>
<feature type="compositionally biased region" description="Basic and acidic residues" evidence="1">
    <location>
        <begin position="965"/>
        <end position="975"/>
    </location>
</feature>
<dbReference type="InterPro" id="IPR042201">
    <property type="entry name" value="FH2_Formin_sf"/>
</dbReference>
<dbReference type="Gene3D" id="1.20.58.2220">
    <property type="entry name" value="Formin, FH2 domain"/>
    <property type="match status" value="1"/>
</dbReference>
<proteinExistence type="predicted"/>
<evidence type="ECO:0000259" key="2">
    <source>
        <dbReference type="PROSITE" id="PS51082"/>
    </source>
</evidence>
<protein>
    <submittedName>
        <fullName evidence="5">Inverted formin, FH2 and WH2 domain containing</fullName>
    </submittedName>
</protein>
<dbReference type="InterPro" id="IPR010473">
    <property type="entry name" value="GTPase-bd"/>
</dbReference>
<feature type="compositionally biased region" description="Pro residues" evidence="1">
    <location>
        <begin position="465"/>
        <end position="508"/>
    </location>
</feature>
<feature type="compositionally biased region" description="Polar residues" evidence="1">
    <location>
        <begin position="1337"/>
        <end position="1346"/>
    </location>
</feature>
<dbReference type="Pfam" id="PF02205">
    <property type="entry name" value="WH2"/>
    <property type="match status" value="1"/>
</dbReference>
<dbReference type="Pfam" id="PF06371">
    <property type="entry name" value="Drf_GBD"/>
    <property type="match status" value="1"/>
</dbReference>
<name>A0A8D2J6Z9_VARKO</name>
<dbReference type="PROSITE" id="PS51082">
    <property type="entry name" value="WH2"/>
    <property type="match status" value="1"/>
</dbReference>
<evidence type="ECO:0000259" key="4">
    <source>
        <dbReference type="PROSITE" id="PS51444"/>
    </source>
</evidence>
<evidence type="ECO:0000259" key="3">
    <source>
        <dbReference type="PROSITE" id="PS51232"/>
    </source>
</evidence>
<dbReference type="GO" id="GO:0030036">
    <property type="term" value="P:actin cytoskeleton organization"/>
    <property type="evidence" value="ECO:0007669"/>
    <property type="project" value="InterPro"/>
</dbReference>
<dbReference type="PROSITE" id="PS51444">
    <property type="entry name" value="FH2"/>
    <property type="match status" value="1"/>
</dbReference>